<protein>
    <recommendedName>
        <fullName evidence="3">UPF0122 protein CLTHE_00400</fullName>
    </recommendedName>
</protein>
<dbReference type="InterPro" id="IPR013324">
    <property type="entry name" value="RNA_pol_sigma_r3/r4-like"/>
</dbReference>
<evidence type="ECO:0000256" key="1">
    <source>
        <dbReference type="ARBA" id="ARBA00008720"/>
    </source>
</evidence>
<comment type="function">
    <text evidence="2 3">Might take part in the signal recognition particle (SRP) pathway. This is inferred from the conservation of its genetic proximity to ftsY/ffh. May be a regulatory protein.</text>
</comment>
<dbReference type="InterPro" id="IPR036388">
    <property type="entry name" value="WH-like_DNA-bd_sf"/>
</dbReference>
<evidence type="ECO:0000256" key="4">
    <source>
        <dbReference type="SAM" id="Coils"/>
    </source>
</evidence>
<name>A0A1V4SZ90_9CLOT</name>
<evidence type="ECO:0000313" key="6">
    <source>
        <dbReference type="Proteomes" id="UP000191448"/>
    </source>
</evidence>
<dbReference type="Proteomes" id="UP000191448">
    <property type="component" value="Unassembled WGS sequence"/>
</dbReference>
<dbReference type="PANTHER" id="PTHR40083">
    <property type="entry name" value="UPF0122 PROTEIN CBO2450/CLC_2298"/>
    <property type="match status" value="1"/>
</dbReference>
<dbReference type="AlphaFoldDB" id="A0A1V4SZ90"/>
<dbReference type="PANTHER" id="PTHR40083:SF1">
    <property type="entry name" value="UPF0122 PROTEIN YLXM"/>
    <property type="match status" value="1"/>
</dbReference>
<dbReference type="NCBIfam" id="NF045758">
    <property type="entry name" value="YlxM"/>
    <property type="match status" value="1"/>
</dbReference>
<dbReference type="Pfam" id="PF04297">
    <property type="entry name" value="UPF0122"/>
    <property type="match status" value="1"/>
</dbReference>
<sequence length="109" mass="12977">MEDRVEVSLLMDCYSPLLTEKQRNIMEMYYNEDLSLAEIAEINKTSRQAIHDVIKRCSKQLLAYENKLNLLQKSLNREEKIISILDDLKKKYSINTEEYDMLKEELEDL</sequence>
<reference evidence="5 6" key="1">
    <citation type="submission" date="2016-02" db="EMBL/GenBank/DDBJ databases">
        <title>Genome sequence of Clostridium thermobutyricum DSM 4928.</title>
        <authorList>
            <person name="Poehlein A."/>
            <person name="Daniel R."/>
        </authorList>
    </citation>
    <scope>NUCLEOTIDE SEQUENCE [LARGE SCALE GENOMIC DNA]</scope>
    <source>
        <strain evidence="5 6">DSM 4928</strain>
    </source>
</reference>
<gene>
    <name evidence="5" type="ORF">CLTHE_00400</name>
</gene>
<keyword evidence="4" id="KW-0175">Coiled coil</keyword>
<dbReference type="GO" id="GO:0003677">
    <property type="term" value="F:DNA binding"/>
    <property type="evidence" value="ECO:0007669"/>
    <property type="project" value="UniProtKB-KW"/>
</dbReference>
<dbReference type="EMBL" id="LTAY01000006">
    <property type="protein sequence ID" value="OPX51252.1"/>
    <property type="molecule type" value="Genomic_DNA"/>
</dbReference>
<dbReference type="NCBIfam" id="NF001072">
    <property type="entry name" value="PRK00118.2-2"/>
    <property type="match status" value="1"/>
</dbReference>
<dbReference type="OrthoDB" id="6392at2"/>
<dbReference type="InterPro" id="IPR054831">
    <property type="entry name" value="UPF0122_fam_protein"/>
</dbReference>
<keyword evidence="5" id="KW-0238">DNA-binding</keyword>
<dbReference type="HAMAP" id="MF_00245">
    <property type="entry name" value="UPF0122"/>
    <property type="match status" value="1"/>
</dbReference>
<comment type="caution">
    <text evidence="5">The sequence shown here is derived from an EMBL/GenBank/DDBJ whole genome shotgun (WGS) entry which is preliminary data.</text>
</comment>
<dbReference type="Gene3D" id="1.10.10.10">
    <property type="entry name" value="Winged helix-like DNA-binding domain superfamily/Winged helix DNA-binding domain"/>
    <property type="match status" value="1"/>
</dbReference>
<comment type="similarity">
    <text evidence="1 3">Belongs to the UPF0122 family.</text>
</comment>
<evidence type="ECO:0000313" key="5">
    <source>
        <dbReference type="EMBL" id="OPX51252.1"/>
    </source>
</evidence>
<organism evidence="5 6">
    <name type="scientific">Clostridium thermobutyricum DSM 4928</name>
    <dbReference type="NCBI Taxonomy" id="1121339"/>
    <lineage>
        <taxon>Bacteria</taxon>
        <taxon>Bacillati</taxon>
        <taxon>Bacillota</taxon>
        <taxon>Clostridia</taxon>
        <taxon>Eubacteriales</taxon>
        <taxon>Clostridiaceae</taxon>
        <taxon>Clostridium</taxon>
    </lineage>
</organism>
<evidence type="ECO:0000256" key="3">
    <source>
        <dbReference type="HAMAP-Rule" id="MF_00245"/>
    </source>
</evidence>
<dbReference type="SUPFAM" id="SSF88659">
    <property type="entry name" value="Sigma3 and sigma4 domains of RNA polymerase sigma factors"/>
    <property type="match status" value="1"/>
</dbReference>
<feature type="coiled-coil region" evidence="4">
    <location>
        <begin position="54"/>
        <end position="105"/>
    </location>
</feature>
<accession>A0A1V4SZ90</accession>
<dbReference type="InterPro" id="IPR007394">
    <property type="entry name" value="UPF0122"/>
</dbReference>
<dbReference type="RefSeq" id="WP_002597501.1">
    <property type="nucleotide sequence ID" value="NZ_LTAY01000006.1"/>
</dbReference>
<proteinExistence type="inferred from homology"/>
<evidence type="ECO:0000256" key="2">
    <source>
        <dbReference type="ARBA" id="ARBA00024764"/>
    </source>
</evidence>